<accession>A0A388SG92</accession>
<dbReference type="EMBL" id="BGZJ01000002">
    <property type="protein sequence ID" value="GBO94431.1"/>
    <property type="molecule type" value="Genomic_DNA"/>
</dbReference>
<protein>
    <submittedName>
        <fullName evidence="1">Uncharacterized protein</fullName>
    </submittedName>
</protein>
<dbReference type="AlphaFoldDB" id="A0A388SG92"/>
<keyword evidence="2" id="KW-1185">Reference proteome</keyword>
<dbReference type="Proteomes" id="UP000266091">
    <property type="component" value="Unassembled WGS sequence"/>
</dbReference>
<dbReference type="RefSeq" id="WP_116270698.1">
    <property type="nucleotide sequence ID" value="NZ_BGZJ01000002.1"/>
</dbReference>
<sequence length="116" mass="13788">MKKIKFKKVDTWSLYYTLAPVILKGLKKFRKSSRRTFPDAFESQKAWNEVLDAMIWSFKEIKKDERHSPLVKWYEKSEAGSLDPIPDAVLEAEKAYQERVQKGLDLFARNYRELWG</sequence>
<reference evidence="1 2" key="1">
    <citation type="journal article" date="2018" name="Int. J. Syst. Evol. Microbiol.">
        <title>Mesosutterella multiformis gen. nov., sp. nov., a member of the family Sutterellaceae and Sutterella megalosphaeroides sp. nov., isolated from human faeces.</title>
        <authorList>
            <person name="Sakamoto M."/>
            <person name="Ikeyama N."/>
            <person name="Kunihiro T."/>
            <person name="Iino T."/>
            <person name="Yuki M."/>
            <person name="Ohkuma M."/>
        </authorList>
    </citation>
    <scope>NUCLEOTIDE SEQUENCE [LARGE SCALE GENOMIC DNA]</scope>
    <source>
        <strain evidence="1 2">4NBBH2</strain>
    </source>
</reference>
<accession>A0A401LIU2</accession>
<comment type="caution">
    <text evidence="1">The sequence shown here is derived from an EMBL/GenBank/DDBJ whole genome shotgun (WGS) entry which is preliminary data.</text>
</comment>
<proteinExistence type="predicted"/>
<organism evidence="1 2">
    <name type="scientific">Mesosutterella multiformis</name>
    <dbReference type="NCBI Taxonomy" id="2259133"/>
    <lineage>
        <taxon>Bacteria</taxon>
        <taxon>Pseudomonadati</taxon>
        <taxon>Pseudomonadota</taxon>
        <taxon>Betaproteobacteria</taxon>
        <taxon>Burkholderiales</taxon>
        <taxon>Sutterellaceae</taxon>
        <taxon>Mesosutterella</taxon>
    </lineage>
</organism>
<evidence type="ECO:0000313" key="1">
    <source>
        <dbReference type="EMBL" id="GBO94431.1"/>
    </source>
</evidence>
<gene>
    <name evidence="1" type="ORF">MESMUL_17850</name>
</gene>
<dbReference type="OrthoDB" id="9204609at2"/>
<name>A0A388SG92_9BURK</name>
<evidence type="ECO:0000313" key="2">
    <source>
        <dbReference type="Proteomes" id="UP000266091"/>
    </source>
</evidence>